<dbReference type="PIRSF" id="PIRSF001434">
    <property type="entry name" value="CGS"/>
    <property type="match status" value="1"/>
</dbReference>
<dbReference type="FunFam" id="3.90.1150.10:FF:000033">
    <property type="entry name" value="Cystathionine gamma-synthase"/>
    <property type="match status" value="1"/>
</dbReference>
<dbReference type="KEGG" id="fat:DVK85_10105"/>
<dbReference type="FunFam" id="3.40.640.10:FF:000009">
    <property type="entry name" value="Cystathionine gamma-synthase homolog"/>
    <property type="match status" value="1"/>
</dbReference>
<dbReference type="GO" id="GO:0030170">
    <property type="term" value="F:pyridoxal phosphate binding"/>
    <property type="evidence" value="ECO:0007669"/>
    <property type="project" value="InterPro"/>
</dbReference>
<dbReference type="InterPro" id="IPR054542">
    <property type="entry name" value="Cys_met_metab_PP"/>
</dbReference>
<dbReference type="InterPro" id="IPR015422">
    <property type="entry name" value="PyrdxlP-dep_Trfase_small"/>
</dbReference>
<dbReference type="GO" id="GO:0019346">
    <property type="term" value="P:transsulfuration"/>
    <property type="evidence" value="ECO:0007669"/>
    <property type="project" value="InterPro"/>
</dbReference>
<dbReference type="GO" id="GO:0016846">
    <property type="term" value="F:carbon-sulfur lyase activity"/>
    <property type="evidence" value="ECO:0007669"/>
    <property type="project" value="TreeGrafter"/>
</dbReference>
<protein>
    <submittedName>
        <fullName evidence="6">PLP-dependent transferase</fullName>
    </submittedName>
</protein>
<comment type="cofactor">
    <cofactor evidence="1 5">
        <name>pyridoxal 5'-phosphate</name>
        <dbReference type="ChEBI" id="CHEBI:597326"/>
    </cofactor>
</comment>
<keyword evidence="7" id="KW-1185">Reference proteome</keyword>
<dbReference type="CDD" id="cd00614">
    <property type="entry name" value="CGS_like"/>
    <property type="match status" value="1"/>
</dbReference>
<dbReference type="InterPro" id="IPR015421">
    <property type="entry name" value="PyrdxlP-dep_Trfase_major"/>
</dbReference>
<evidence type="ECO:0000256" key="4">
    <source>
        <dbReference type="PIRSR" id="PIRSR001434-2"/>
    </source>
</evidence>
<dbReference type="Gene3D" id="3.90.1150.10">
    <property type="entry name" value="Aspartate Aminotransferase, domain 1"/>
    <property type="match status" value="1"/>
</dbReference>
<dbReference type="GO" id="GO:0005737">
    <property type="term" value="C:cytoplasm"/>
    <property type="evidence" value="ECO:0007669"/>
    <property type="project" value="TreeGrafter"/>
</dbReference>
<evidence type="ECO:0000256" key="1">
    <source>
        <dbReference type="ARBA" id="ARBA00001933"/>
    </source>
</evidence>
<dbReference type="RefSeq" id="WP_114678324.1">
    <property type="nucleotide sequence ID" value="NZ_CP031188.1"/>
</dbReference>
<proteinExistence type="inferred from homology"/>
<dbReference type="GO" id="GO:0009086">
    <property type="term" value="P:methionine biosynthetic process"/>
    <property type="evidence" value="ECO:0007669"/>
    <property type="project" value="UniProtKB-ARBA"/>
</dbReference>
<gene>
    <name evidence="6" type="ORF">DVK85_10105</name>
</gene>
<reference evidence="6 7" key="1">
    <citation type="submission" date="2018-07" db="EMBL/GenBank/DDBJ databases">
        <title>Complete genome sequence of Flavobacterium arcticum type strain SM1502T.</title>
        <authorList>
            <person name="Li Y."/>
            <person name="Li D.-D."/>
        </authorList>
    </citation>
    <scope>NUCLEOTIDE SEQUENCE [LARGE SCALE GENOMIC DNA]</scope>
    <source>
        <strain evidence="6 7">SM1502</strain>
    </source>
</reference>
<sequence>MKEQTQILHSIPVDELTGSISVPIYQTSTFVQEAPGVNKGYDYSRSNNPTRKALEDTIAKLENGTSGYAFASGLAAIDAVVKLLKTGDEIIAVDDIYGGAFRLFTHVYEKFGISINYVDSTNSDNIAKVVTSKTKLIWIESPTNPTLKISDIIAIAAIAKKNDILLCVDNTFASPVSQKPIDLGADIVIHSATKYISGHSDLIAGLVITATQELGDKIKFIQNASGAILGPFDSWLALRGIETLSLRIRQHAENAQKIAEFLIQEKLIKNVYYPGLPSHHNHDIAKKQQKYFGGIVTFDLVIDDKELATAIVTNTKLFKLAESLGGVKSLCCLPCEMTHKSIPAEKRYRSGVTDSLIRLSVGLEDADDLIADIKQAIEIAVKQTAEIIAK</sequence>
<evidence type="ECO:0000256" key="5">
    <source>
        <dbReference type="RuleBase" id="RU362118"/>
    </source>
</evidence>
<dbReference type="AlphaFoldDB" id="A0A345HDA6"/>
<keyword evidence="3 4" id="KW-0663">Pyridoxal phosphate</keyword>
<evidence type="ECO:0000313" key="6">
    <source>
        <dbReference type="EMBL" id="AXG74566.1"/>
    </source>
</evidence>
<evidence type="ECO:0000256" key="3">
    <source>
        <dbReference type="ARBA" id="ARBA00022898"/>
    </source>
</evidence>
<dbReference type="Proteomes" id="UP000253951">
    <property type="component" value="Chromosome"/>
</dbReference>
<organism evidence="6 7">
    <name type="scientific">Flavobacterium arcticum</name>
    <dbReference type="NCBI Taxonomy" id="1784713"/>
    <lineage>
        <taxon>Bacteria</taxon>
        <taxon>Pseudomonadati</taxon>
        <taxon>Bacteroidota</taxon>
        <taxon>Flavobacteriia</taxon>
        <taxon>Flavobacteriales</taxon>
        <taxon>Flavobacteriaceae</taxon>
        <taxon>Flavobacterium</taxon>
    </lineage>
</organism>
<comment type="similarity">
    <text evidence="2 5">Belongs to the trans-sulfuration enzymes family.</text>
</comment>
<dbReference type="SUPFAM" id="SSF53383">
    <property type="entry name" value="PLP-dependent transferases"/>
    <property type="match status" value="1"/>
</dbReference>
<feature type="modified residue" description="N6-(pyridoxal phosphate)lysine" evidence="4">
    <location>
        <position position="194"/>
    </location>
</feature>
<dbReference type="InterPro" id="IPR015424">
    <property type="entry name" value="PyrdxlP-dep_Trfase"/>
</dbReference>
<dbReference type="InterPro" id="IPR000277">
    <property type="entry name" value="Cys/Met-Metab_PyrdxlP-dep_enz"/>
</dbReference>
<dbReference type="Pfam" id="PF01053">
    <property type="entry name" value="Cys_Met_Meta_PP"/>
    <property type="match status" value="1"/>
</dbReference>
<accession>A0A345HDA6</accession>
<dbReference type="GO" id="GO:0016740">
    <property type="term" value="F:transferase activity"/>
    <property type="evidence" value="ECO:0007669"/>
    <property type="project" value="UniProtKB-KW"/>
</dbReference>
<dbReference type="EMBL" id="CP031188">
    <property type="protein sequence ID" value="AXG74566.1"/>
    <property type="molecule type" value="Genomic_DNA"/>
</dbReference>
<dbReference type="PROSITE" id="PS00868">
    <property type="entry name" value="CYS_MET_METAB_PP"/>
    <property type="match status" value="1"/>
</dbReference>
<keyword evidence="6" id="KW-0808">Transferase</keyword>
<evidence type="ECO:0000256" key="2">
    <source>
        <dbReference type="ARBA" id="ARBA00009077"/>
    </source>
</evidence>
<dbReference type="PANTHER" id="PTHR11808">
    <property type="entry name" value="TRANS-SULFURATION ENZYME FAMILY MEMBER"/>
    <property type="match status" value="1"/>
</dbReference>
<evidence type="ECO:0000313" key="7">
    <source>
        <dbReference type="Proteomes" id="UP000253951"/>
    </source>
</evidence>
<dbReference type="OrthoDB" id="9803729at2"/>
<dbReference type="Gene3D" id="3.40.640.10">
    <property type="entry name" value="Type I PLP-dependent aspartate aminotransferase-like (Major domain)"/>
    <property type="match status" value="1"/>
</dbReference>
<name>A0A345HDA6_9FLAO</name>